<proteinExistence type="inferred from homology"/>
<dbReference type="PRINTS" id="PR00081">
    <property type="entry name" value="GDHRDH"/>
</dbReference>
<organism evidence="2 3">
    <name type="scientific">Candidatus Litorirhabdus singularis</name>
    <dbReference type="NCBI Taxonomy" id="2518993"/>
    <lineage>
        <taxon>Bacteria</taxon>
        <taxon>Pseudomonadati</taxon>
        <taxon>Pseudomonadota</taxon>
        <taxon>Gammaproteobacteria</taxon>
        <taxon>Cellvibrionales</taxon>
        <taxon>Halieaceae</taxon>
        <taxon>Candidatus Litorirhabdus</taxon>
    </lineage>
</organism>
<dbReference type="PANTHER" id="PTHR42760:SF40">
    <property type="entry name" value="3-OXOACYL-[ACYL-CARRIER-PROTEIN] REDUCTASE, CHLOROPLASTIC"/>
    <property type="match status" value="1"/>
</dbReference>
<dbReference type="EMBL" id="SHNN01000001">
    <property type="protein sequence ID" value="MCX2980476.1"/>
    <property type="molecule type" value="Genomic_DNA"/>
</dbReference>
<dbReference type="RefSeq" id="WP_279244454.1">
    <property type="nucleotide sequence ID" value="NZ_SHNN01000001.1"/>
</dbReference>
<comment type="caution">
    <text evidence="2">The sequence shown here is derived from an EMBL/GenBank/DDBJ whole genome shotgun (WGS) entry which is preliminary data.</text>
</comment>
<accession>A0ABT3TFC8</accession>
<dbReference type="InterPro" id="IPR020904">
    <property type="entry name" value="Sc_DH/Rdtase_CS"/>
</dbReference>
<gene>
    <name evidence="2" type="ORF">EYC98_06260</name>
</gene>
<dbReference type="PRINTS" id="PR00080">
    <property type="entry name" value="SDRFAMILY"/>
</dbReference>
<protein>
    <submittedName>
        <fullName evidence="2">SDR family oxidoreductase</fullName>
    </submittedName>
</protein>
<dbReference type="PROSITE" id="PS00061">
    <property type="entry name" value="ADH_SHORT"/>
    <property type="match status" value="1"/>
</dbReference>
<dbReference type="InterPro" id="IPR036291">
    <property type="entry name" value="NAD(P)-bd_dom_sf"/>
</dbReference>
<keyword evidence="3" id="KW-1185">Reference proteome</keyword>
<reference evidence="2" key="1">
    <citation type="submission" date="2019-02" db="EMBL/GenBank/DDBJ databases">
        <authorList>
            <person name="Li S.-H."/>
        </authorList>
    </citation>
    <scope>NUCLEOTIDE SEQUENCE</scope>
    <source>
        <strain evidence="2">IMCC14734</strain>
    </source>
</reference>
<dbReference type="Gene3D" id="3.40.50.720">
    <property type="entry name" value="NAD(P)-binding Rossmann-like Domain"/>
    <property type="match status" value="1"/>
</dbReference>
<name>A0ABT3TFC8_9GAMM</name>
<evidence type="ECO:0000313" key="2">
    <source>
        <dbReference type="EMBL" id="MCX2980476.1"/>
    </source>
</evidence>
<comment type="similarity">
    <text evidence="1">Belongs to the short-chain dehydrogenases/reductases (SDR) family.</text>
</comment>
<evidence type="ECO:0000313" key="3">
    <source>
        <dbReference type="Proteomes" id="UP001143362"/>
    </source>
</evidence>
<sequence>MSVPRDLTGKVALVTGAARYRGIGRAIALRLADDGADVVVSGRPRTGPSLLQHEQDMNWLGAESLAEEIRGKGRRALAVDCDVTKKDQVVAMTAAIEAEFGRLDVIVNNAGVPSNAGASPILDTEEDVWYETMDVNVNGVFLVTKYGGRLMRDSGNGGSIVMIASLAGRVGLVDYGAYCASKFGVVGFTQQLALELATTGIRVNCVSPGSHSTDMMDGTIARASEKYSLPDGAFKEQLENFIPMGRQGKVSELAAVVSFVCSSDASYVTGQTINVDGGARLD</sequence>
<dbReference type="Pfam" id="PF13561">
    <property type="entry name" value="adh_short_C2"/>
    <property type="match status" value="1"/>
</dbReference>
<evidence type="ECO:0000256" key="1">
    <source>
        <dbReference type="ARBA" id="ARBA00006484"/>
    </source>
</evidence>
<dbReference type="PANTHER" id="PTHR42760">
    <property type="entry name" value="SHORT-CHAIN DEHYDROGENASES/REDUCTASES FAMILY MEMBER"/>
    <property type="match status" value="1"/>
</dbReference>
<dbReference type="SUPFAM" id="SSF51735">
    <property type="entry name" value="NAD(P)-binding Rossmann-fold domains"/>
    <property type="match status" value="1"/>
</dbReference>
<dbReference type="InterPro" id="IPR002347">
    <property type="entry name" value="SDR_fam"/>
</dbReference>
<dbReference type="Proteomes" id="UP001143362">
    <property type="component" value="Unassembled WGS sequence"/>
</dbReference>